<name>A0A562TYT6_9SPHI</name>
<proteinExistence type="predicted"/>
<dbReference type="OrthoDB" id="3523981at2"/>
<protein>
    <submittedName>
        <fullName evidence="1">Immunity protein 26 of polymorphic toxin system</fullName>
    </submittedName>
</protein>
<dbReference type="Pfam" id="PF15428">
    <property type="entry name" value="Imm26"/>
    <property type="match status" value="1"/>
</dbReference>
<reference evidence="1 2" key="1">
    <citation type="submission" date="2019-07" db="EMBL/GenBank/DDBJ databases">
        <title>Genomic Encyclopedia of Archaeal and Bacterial Type Strains, Phase II (KMG-II): from individual species to whole genera.</title>
        <authorList>
            <person name="Goeker M."/>
        </authorList>
    </citation>
    <scope>NUCLEOTIDE SEQUENCE [LARGE SCALE GENOMIC DNA]</scope>
    <source>
        <strain evidence="1 2">ATCC BAA-1854</strain>
    </source>
</reference>
<organism evidence="1 2">
    <name type="scientific">Mucilaginibacter frigoritolerans</name>
    <dbReference type="NCBI Taxonomy" id="652788"/>
    <lineage>
        <taxon>Bacteria</taxon>
        <taxon>Pseudomonadati</taxon>
        <taxon>Bacteroidota</taxon>
        <taxon>Sphingobacteriia</taxon>
        <taxon>Sphingobacteriales</taxon>
        <taxon>Sphingobacteriaceae</taxon>
        <taxon>Mucilaginibacter</taxon>
    </lineage>
</organism>
<evidence type="ECO:0000313" key="1">
    <source>
        <dbReference type="EMBL" id="TWI98623.1"/>
    </source>
</evidence>
<gene>
    <name evidence="1" type="ORF">JN11_02811</name>
</gene>
<evidence type="ECO:0000313" key="2">
    <source>
        <dbReference type="Proteomes" id="UP000317010"/>
    </source>
</evidence>
<dbReference type="InterPro" id="IPR029278">
    <property type="entry name" value="Imm26"/>
</dbReference>
<dbReference type="RefSeq" id="WP_144913446.1">
    <property type="nucleotide sequence ID" value="NZ_VLLI01000008.1"/>
</dbReference>
<dbReference type="Proteomes" id="UP000317010">
    <property type="component" value="Unassembled WGS sequence"/>
</dbReference>
<keyword evidence="2" id="KW-1185">Reference proteome</keyword>
<dbReference type="AlphaFoldDB" id="A0A562TYT6"/>
<accession>A0A562TYT6</accession>
<dbReference type="EMBL" id="VLLI01000008">
    <property type="protein sequence ID" value="TWI98623.1"/>
    <property type="molecule type" value="Genomic_DNA"/>
</dbReference>
<comment type="caution">
    <text evidence="1">The sequence shown here is derived from an EMBL/GenBank/DDBJ whole genome shotgun (WGS) entry which is preliminary data.</text>
</comment>
<sequence length="151" mass="17326">MAIRKEGSFIEIVLPNGKYSYGRILPKADYAFYDIYVNEPITDIKKILQEEVLFIVAVYKDAITKGRWKKIGHLDLDSESKVLPLKFIEDAINPGAYEIYDPNTGKISPSSKEKCIGLERSAVWEPAHVEARIVDHFEGRSNKWVEQLRLK</sequence>